<protein>
    <submittedName>
        <fullName evidence="1">Uncharacterized protein</fullName>
    </submittedName>
</protein>
<comment type="caution">
    <text evidence="1">The sequence shown here is derived from an EMBL/GenBank/DDBJ whole genome shotgun (WGS) entry which is preliminary data.</text>
</comment>
<dbReference type="EMBL" id="LAZR01001646">
    <property type="protein sequence ID" value="KKN41452.1"/>
    <property type="molecule type" value="Genomic_DNA"/>
</dbReference>
<name>A0A0F9QWS5_9ZZZZ</name>
<gene>
    <name evidence="1" type="ORF">LCGC14_0723230</name>
</gene>
<reference evidence="1" key="1">
    <citation type="journal article" date="2015" name="Nature">
        <title>Complex archaea that bridge the gap between prokaryotes and eukaryotes.</title>
        <authorList>
            <person name="Spang A."/>
            <person name="Saw J.H."/>
            <person name="Jorgensen S.L."/>
            <person name="Zaremba-Niedzwiedzka K."/>
            <person name="Martijn J."/>
            <person name="Lind A.E."/>
            <person name="van Eijk R."/>
            <person name="Schleper C."/>
            <person name="Guy L."/>
            <person name="Ettema T.J."/>
        </authorList>
    </citation>
    <scope>NUCLEOTIDE SEQUENCE</scope>
</reference>
<proteinExistence type="predicted"/>
<sequence>MGGQRDARRLNYEGWTWHRKIQWAAAVSDGEFVSVAVAFMGKYGVTALIEALKYLSNGQFYGRFAILELLVIFIVEDRLPKVEKLKAIARIFHGHRGASVWK</sequence>
<evidence type="ECO:0000313" key="1">
    <source>
        <dbReference type="EMBL" id="KKN41452.1"/>
    </source>
</evidence>
<accession>A0A0F9QWS5</accession>
<dbReference type="AlphaFoldDB" id="A0A0F9QWS5"/>
<organism evidence="1">
    <name type="scientific">marine sediment metagenome</name>
    <dbReference type="NCBI Taxonomy" id="412755"/>
    <lineage>
        <taxon>unclassified sequences</taxon>
        <taxon>metagenomes</taxon>
        <taxon>ecological metagenomes</taxon>
    </lineage>
</organism>